<dbReference type="InterPro" id="IPR011234">
    <property type="entry name" value="Fumarylacetoacetase-like_C"/>
</dbReference>
<gene>
    <name evidence="4" type="ORF">ACFQ08_02640</name>
</gene>
<keyword evidence="4" id="KW-0378">Hydrolase</keyword>
<dbReference type="Gene3D" id="3.90.850.10">
    <property type="entry name" value="Fumarylacetoacetase-like, C-terminal domain"/>
    <property type="match status" value="1"/>
</dbReference>
<feature type="domain" description="Fumarylacetoacetase-like C-terminal" evidence="3">
    <location>
        <begin position="85"/>
        <end position="303"/>
    </location>
</feature>
<organism evidence="4 5">
    <name type="scientific">Streptosporangium algeriense</name>
    <dbReference type="NCBI Taxonomy" id="1682748"/>
    <lineage>
        <taxon>Bacteria</taxon>
        <taxon>Bacillati</taxon>
        <taxon>Actinomycetota</taxon>
        <taxon>Actinomycetes</taxon>
        <taxon>Streptosporangiales</taxon>
        <taxon>Streptosporangiaceae</taxon>
        <taxon>Streptosporangium</taxon>
    </lineage>
</organism>
<dbReference type="GO" id="GO:0016787">
    <property type="term" value="F:hydrolase activity"/>
    <property type="evidence" value="ECO:0007669"/>
    <property type="project" value="UniProtKB-KW"/>
</dbReference>
<accession>A0ABW3DHU1</accession>
<dbReference type="Pfam" id="PF01557">
    <property type="entry name" value="FAA_hydrolase"/>
    <property type="match status" value="1"/>
</dbReference>
<comment type="similarity">
    <text evidence="1">Belongs to the FAH family.</text>
</comment>
<dbReference type="SUPFAM" id="SSF56529">
    <property type="entry name" value="FAH"/>
    <property type="match status" value="1"/>
</dbReference>
<protein>
    <submittedName>
        <fullName evidence="4">Fumarylacetoacetate hydrolase family protein</fullName>
    </submittedName>
</protein>
<dbReference type="InterPro" id="IPR051121">
    <property type="entry name" value="FAH"/>
</dbReference>
<dbReference type="Proteomes" id="UP001597024">
    <property type="component" value="Unassembled WGS sequence"/>
</dbReference>
<reference evidence="5" key="1">
    <citation type="journal article" date="2019" name="Int. J. Syst. Evol. Microbiol.">
        <title>The Global Catalogue of Microorganisms (GCM) 10K type strain sequencing project: providing services to taxonomists for standard genome sequencing and annotation.</title>
        <authorList>
            <consortium name="The Broad Institute Genomics Platform"/>
            <consortium name="The Broad Institute Genome Sequencing Center for Infectious Disease"/>
            <person name="Wu L."/>
            <person name="Ma J."/>
        </authorList>
    </citation>
    <scope>NUCLEOTIDE SEQUENCE [LARGE SCALE GENOMIC DNA]</scope>
    <source>
        <strain evidence="5">CCUG 62974</strain>
    </source>
</reference>
<dbReference type="EMBL" id="JBHTHX010000039">
    <property type="protein sequence ID" value="MFD0883455.1"/>
    <property type="molecule type" value="Genomic_DNA"/>
</dbReference>
<keyword evidence="2" id="KW-0479">Metal-binding</keyword>
<dbReference type="PANTHER" id="PTHR42796">
    <property type="entry name" value="FUMARYLACETOACETATE HYDROLASE DOMAIN-CONTAINING PROTEIN 2A-RELATED"/>
    <property type="match status" value="1"/>
</dbReference>
<evidence type="ECO:0000256" key="2">
    <source>
        <dbReference type="ARBA" id="ARBA00022723"/>
    </source>
</evidence>
<evidence type="ECO:0000259" key="3">
    <source>
        <dbReference type="Pfam" id="PF01557"/>
    </source>
</evidence>
<evidence type="ECO:0000313" key="5">
    <source>
        <dbReference type="Proteomes" id="UP001597024"/>
    </source>
</evidence>
<dbReference type="PANTHER" id="PTHR42796:SF4">
    <property type="entry name" value="FUMARYLACETOACETATE HYDROLASE DOMAIN-CONTAINING PROTEIN 2A"/>
    <property type="match status" value="1"/>
</dbReference>
<sequence length="320" mass="34973">MIPFALATRRAVDGGHQALVHTGGAYHDLAAVLGTELPPFGVQGLLPDWDRWLDRITQAVDRDLPAPLDVDPHTLTAPVPEPRQVLCAASNYAKHVADFTGRSDIDTFTGIDRTRMMPYLFAKGPDSPRGPYGELPYPSLTQRFDYEVELGVVLREGGRRVPVAKSGQLIAGYLLFNDLTLRDLQQRTDWAFFKTDWYAGKAWDGSAPMGPLLVPARFVPDYRSLPLELRVNGEVRQACLAGDMVFSIEEQLSFASGIATLRPGDVLATGTPDGVAMKTGKWLQVGDIIEADGGILGTHRLEVTEPLRDGFALTPPDARP</sequence>
<proteinExistence type="inferred from homology"/>
<comment type="caution">
    <text evidence="4">The sequence shown here is derived from an EMBL/GenBank/DDBJ whole genome shotgun (WGS) entry which is preliminary data.</text>
</comment>
<dbReference type="InterPro" id="IPR036663">
    <property type="entry name" value="Fumarylacetoacetase_C_sf"/>
</dbReference>
<keyword evidence="5" id="KW-1185">Reference proteome</keyword>
<name>A0ABW3DHU1_9ACTN</name>
<evidence type="ECO:0000256" key="1">
    <source>
        <dbReference type="ARBA" id="ARBA00010211"/>
    </source>
</evidence>
<evidence type="ECO:0000313" key="4">
    <source>
        <dbReference type="EMBL" id="MFD0883455.1"/>
    </source>
</evidence>